<evidence type="ECO:0000256" key="3">
    <source>
        <dbReference type="ARBA" id="ARBA00022723"/>
    </source>
</evidence>
<dbReference type="SUPFAM" id="SSF49503">
    <property type="entry name" value="Cupredoxins"/>
    <property type="match status" value="1"/>
</dbReference>
<dbReference type="GO" id="GO:0016020">
    <property type="term" value="C:membrane"/>
    <property type="evidence" value="ECO:0007669"/>
    <property type="project" value="UniProtKB-SubCell"/>
</dbReference>
<comment type="caution">
    <text evidence="8">The sequence shown here is derived from an EMBL/GenBank/DDBJ whole genome shotgun (WGS) entry which is preliminary data.</text>
</comment>
<protein>
    <submittedName>
        <fullName evidence="8">Plastocyanin/azurin family copper-binding protein</fullName>
    </submittedName>
</protein>
<keyword evidence="3" id="KW-0479">Metal-binding</keyword>
<evidence type="ECO:0000256" key="6">
    <source>
        <dbReference type="ARBA" id="ARBA00023136"/>
    </source>
</evidence>
<evidence type="ECO:0000256" key="5">
    <source>
        <dbReference type="ARBA" id="ARBA00023008"/>
    </source>
</evidence>
<keyword evidence="9" id="KW-1185">Reference proteome</keyword>
<keyword evidence="5" id="KW-0186">Copper</keyword>
<dbReference type="PANTHER" id="PTHR34192">
    <property type="entry name" value="PLASTOCYANIN MAJOR ISOFORM, CHLOROPLASTIC-RELATED"/>
    <property type="match status" value="1"/>
</dbReference>
<dbReference type="GO" id="GO:0046872">
    <property type="term" value="F:metal ion binding"/>
    <property type="evidence" value="ECO:0007669"/>
    <property type="project" value="UniProtKB-KW"/>
</dbReference>
<dbReference type="Proteomes" id="UP001596390">
    <property type="component" value="Unassembled WGS sequence"/>
</dbReference>
<dbReference type="PROSITE" id="PS51257">
    <property type="entry name" value="PROKAR_LIPOPROTEIN"/>
    <property type="match status" value="1"/>
</dbReference>
<organism evidence="8 9">
    <name type="scientific">Halorubrum yunnanense</name>
    <dbReference type="NCBI Taxonomy" id="1526162"/>
    <lineage>
        <taxon>Archaea</taxon>
        <taxon>Methanobacteriati</taxon>
        <taxon>Methanobacteriota</taxon>
        <taxon>Stenosarchaea group</taxon>
        <taxon>Halobacteria</taxon>
        <taxon>Halobacteriales</taxon>
        <taxon>Haloferacaceae</taxon>
        <taxon>Halorubrum</taxon>
    </lineage>
</organism>
<dbReference type="RefSeq" id="WP_267663151.1">
    <property type="nucleotide sequence ID" value="NZ_JAODIX010000019.1"/>
</dbReference>
<dbReference type="InterPro" id="IPR008972">
    <property type="entry name" value="Cupredoxin"/>
</dbReference>
<feature type="domain" description="Blue (type 1) copper" evidence="7">
    <location>
        <begin position="43"/>
        <end position="141"/>
    </location>
</feature>
<evidence type="ECO:0000256" key="2">
    <source>
        <dbReference type="ARBA" id="ARBA00022448"/>
    </source>
</evidence>
<dbReference type="Gene3D" id="2.60.40.420">
    <property type="entry name" value="Cupredoxins - blue copper proteins"/>
    <property type="match status" value="1"/>
</dbReference>
<dbReference type="Pfam" id="PF00127">
    <property type="entry name" value="Copper-bind"/>
    <property type="match status" value="1"/>
</dbReference>
<gene>
    <name evidence="8" type="ORF">ACFQMK_04595</name>
</gene>
<keyword evidence="6" id="KW-0472">Membrane</keyword>
<sequence>MHRRGFLRRVGAAGIGTGSAVALAGCAGVGGEPDYDVGMVASAYRPKELTVSVGDTVVWENTSSRAHTVTAYEGAIPDAADYFASGGYDDEETARDAWESDFGGGLESGDRFSHTFEVAGRYDYVCVPHETGGMYATVFVEE</sequence>
<keyword evidence="2" id="KW-0813">Transport</keyword>
<evidence type="ECO:0000259" key="7">
    <source>
        <dbReference type="Pfam" id="PF00127"/>
    </source>
</evidence>
<dbReference type="PROSITE" id="PS00196">
    <property type="entry name" value="COPPER_BLUE"/>
    <property type="match status" value="1"/>
</dbReference>
<evidence type="ECO:0000256" key="4">
    <source>
        <dbReference type="ARBA" id="ARBA00022982"/>
    </source>
</evidence>
<dbReference type="EMBL" id="JBHSZZ010000019">
    <property type="protein sequence ID" value="MFC7186180.1"/>
    <property type="molecule type" value="Genomic_DNA"/>
</dbReference>
<evidence type="ECO:0000313" key="9">
    <source>
        <dbReference type="Proteomes" id="UP001596390"/>
    </source>
</evidence>
<dbReference type="InterPro" id="IPR028871">
    <property type="entry name" value="BlueCu_1_BS"/>
</dbReference>
<dbReference type="PANTHER" id="PTHR34192:SF10">
    <property type="entry name" value="PLASTOCYANIN MAJOR ISOFORM, CHLOROPLASTIC-RELATED"/>
    <property type="match status" value="1"/>
</dbReference>
<name>A0ABD5YIF9_9EURY</name>
<evidence type="ECO:0000313" key="8">
    <source>
        <dbReference type="EMBL" id="MFC7186180.1"/>
    </source>
</evidence>
<dbReference type="AlphaFoldDB" id="A0ABD5YIF9"/>
<accession>A0ABD5YIF9</accession>
<reference evidence="8 9" key="1">
    <citation type="journal article" date="2019" name="Int. J. Syst. Evol. Microbiol.">
        <title>The Global Catalogue of Microorganisms (GCM) 10K type strain sequencing project: providing services to taxonomists for standard genome sequencing and annotation.</title>
        <authorList>
            <consortium name="The Broad Institute Genomics Platform"/>
            <consortium name="The Broad Institute Genome Sequencing Center for Infectious Disease"/>
            <person name="Wu L."/>
            <person name="Ma J."/>
        </authorList>
    </citation>
    <scope>NUCLEOTIDE SEQUENCE [LARGE SCALE GENOMIC DNA]</scope>
    <source>
        <strain evidence="8 9">Q85</strain>
    </source>
</reference>
<dbReference type="InterPro" id="IPR000923">
    <property type="entry name" value="BlueCu_1"/>
</dbReference>
<comment type="subcellular location">
    <subcellularLocation>
        <location evidence="1">Membrane</location>
    </subcellularLocation>
</comment>
<proteinExistence type="predicted"/>
<keyword evidence="4" id="KW-0249">Electron transport</keyword>
<evidence type="ECO:0000256" key="1">
    <source>
        <dbReference type="ARBA" id="ARBA00004370"/>
    </source>
</evidence>